<dbReference type="InterPro" id="IPR042225">
    <property type="entry name" value="Ncb2"/>
</dbReference>
<evidence type="ECO:0000313" key="4">
    <source>
        <dbReference type="EMBL" id="KCZ79003.1"/>
    </source>
</evidence>
<dbReference type="Pfam" id="PF00808">
    <property type="entry name" value="CBFD_NFYB_HMF"/>
    <property type="match status" value="1"/>
</dbReference>
<dbReference type="CDD" id="cd22905">
    <property type="entry name" value="HFD_Dr1"/>
    <property type="match status" value="1"/>
</dbReference>
<dbReference type="InterPro" id="IPR003958">
    <property type="entry name" value="CBFA_NFYB_domain"/>
</dbReference>
<evidence type="ECO:0000259" key="3">
    <source>
        <dbReference type="Pfam" id="PF00808"/>
    </source>
</evidence>
<dbReference type="Gene3D" id="1.10.20.10">
    <property type="entry name" value="Histone, subunit A"/>
    <property type="match status" value="1"/>
</dbReference>
<gene>
    <name evidence="4" type="ORF">H312_03614</name>
</gene>
<dbReference type="OrthoDB" id="601405at2759"/>
<dbReference type="GO" id="GO:0046982">
    <property type="term" value="F:protein heterodimerization activity"/>
    <property type="evidence" value="ECO:0007669"/>
    <property type="project" value="InterPro"/>
</dbReference>
<accession>A0A059EVG8</accession>
<dbReference type="GO" id="GO:0017025">
    <property type="term" value="F:TBP-class protein binding"/>
    <property type="evidence" value="ECO:0007669"/>
    <property type="project" value="TreeGrafter"/>
</dbReference>
<dbReference type="SUPFAM" id="SSF47113">
    <property type="entry name" value="Histone-fold"/>
    <property type="match status" value="1"/>
</dbReference>
<name>A0A059EVG8_9MICR</name>
<keyword evidence="2" id="KW-0539">Nucleus</keyword>
<dbReference type="HOGENOM" id="CLU_066247_11_3_1"/>
<sequence length="147" mass="16859">MEESDLKNEGEVTLPKACLDRLIQNSLPKSAKLTKEARELFKDIGIKFIQIITVASHKICENESKKTIVPEHALKALNELGFSKYTDTCKEALHDFIELSKRRPSKKNTFQESGLTMEELLEKQKKLFEDAKKEMDKTLEDDSLSEE</sequence>
<dbReference type="GO" id="GO:0016251">
    <property type="term" value="F:RNA polymerase II general transcription initiation factor activity"/>
    <property type="evidence" value="ECO:0007669"/>
    <property type="project" value="TreeGrafter"/>
</dbReference>
<organism evidence="4 5">
    <name type="scientific">Anncaliia algerae PRA339</name>
    <dbReference type="NCBI Taxonomy" id="1288291"/>
    <lineage>
        <taxon>Eukaryota</taxon>
        <taxon>Fungi</taxon>
        <taxon>Fungi incertae sedis</taxon>
        <taxon>Microsporidia</taxon>
        <taxon>Tubulinosematoidea</taxon>
        <taxon>Tubulinosematidae</taxon>
        <taxon>Anncaliia</taxon>
    </lineage>
</organism>
<evidence type="ECO:0000256" key="2">
    <source>
        <dbReference type="ARBA" id="ARBA00023242"/>
    </source>
</evidence>
<dbReference type="Proteomes" id="UP000030655">
    <property type="component" value="Unassembled WGS sequence"/>
</dbReference>
<dbReference type="STRING" id="1288291.A0A059EVG8"/>
<dbReference type="PANTHER" id="PTHR46138:SF1">
    <property type="entry name" value="PROTEIN DR1"/>
    <property type="match status" value="1"/>
</dbReference>
<reference evidence="5" key="1">
    <citation type="submission" date="2013-02" db="EMBL/GenBank/DDBJ databases">
        <authorList>
            <consortium name="The Broad Institute Genome Sequencing Platform"/>
            <person name="Cuomo C."/>
            <person name="Becnel J."/>
            <person name="Sanscrainte N."/>
            <person name="Walker B."/>
            <person name="Young S.K."/>
            <person name="Zeng Q."/>
            <person name="Gargeya S."/>
            <person name="Fitzgerald M."/>
            <person name="Haas B."/>
            <person name="Abouelleil A."/>
            <person name="Alvarado L."/>
            <person name="Arachchi H.M."/>
            <person name="Berlin A.M."/>
            <person name="Chapman S.B."/>
            <person name="Dewar J."/>
            <person name="Goldberg J."/>
            <person name="Griggs A."/>
            <person name="Gujja S."/>
            <person name="Hansen M."/>
            <person name="Howarth C."/>
            <person name="Imamovic A."/>
            <person name="Larimer J."/>
            <person name="McCowan C."/>
            <person name="Murphy C."/>
            <person name="Neiman D."/>
            <person name="Pearson M."/>
            <person name="Priest M."/>
            <person name="Roberts A."/>
            <person name="Saif S."/>
            <person name="Shea T."/>
            <person name="Sisk P."/>
            <person name="Sykes S."/>
            <person name="Wortman J."/>
            <person name="Nusbaum C."/>
            <person name="Birren B."/>
        </authorList>
    </citation>
    <scope>NUCLEOTIDE SEQUENCE [LARGE SCALE GENOMIC DNA]</scope>
    <source>
        <strain evidence="5">PRA339</strain>
    </source>
</reference>
<reference evidence="4 5" key="2">
    <citation type="submission" date="2014-03" db="EMBL/GenBank/DDBJ databases">
        <title>The Genome Sequence of Anncaliia algerae insect isolate PRA339.</title>
        <authorList>
            <consortium name="The Broad Institute Genome Sequencing Platform"/>
            <consortium name="The Broad Institute Genome Sequencing Center for Infectious Disease"/>
            <person name="Cuomo C."/>
            <person name="Becnel J."/>
            <person name="Sanscrainte N."/>
            <person name="Walker B."/>
            <person name="Young S.K."/>
            <person name="Zeng Q."/>
            <person name="Gargeya S."/>
            <person name="Fitzgerald M."/>
            <person name="Haas B."/>
            <person name="Abouelleil A."/>
            <person name="Alvarado L."/>
            <person name="Arachchi H.M."/>
            <person name="Berlin A.M."/>
            <person name="Chapman S.B."/>
            <person name="Dewar J."/>
            <person name="Goldberg J."/>
            <person name="Griggs A."/>
            <person name="Gujja S."/>
            <person name="Hansen M."/>
            <person name="Howarth C."/>
            <person name="Imamovic A."/>
            <person name="Larimer J."/>
            <person name="McCowan C."/>
            <person name="Murphy C."/>
            <person name="Neiman D."/>
            <person name="Pearson M."/>
            <person name="Priest M."/>
            <person name="Roberts A."/>
            <person name="Saif S."/>
            <person name="Shea T."/>
            <person name="Sisk P."/>
            <person name="Sykes S."/>
            <person name="Wortman J."/>
            <person name="Nusbaum C."/>
            <person name="Birren B."/>
        </authorList>
    </citation>
    <scope>NUCLEOTIDE SEQUENCE [LARGE SCALE GENOMIC DNA]</scope>
    <source>
        <strain evidence="4 5">PRA339</strain>
    </source>
</reference>
<feature type="domain" description="Transcription factor CBF/NF-Y/archaeal histone" evidence="3">
    <location>
        <begin position="13"/>
        <end position="77"/>
    </location>
</feature>
<comment type="subcellular location">
    <subcellularLocation>
        <location evidence="1">Nucleus</location>
    </subcellularLocation>
</comment>
<evidence type="ECO:0000313" key="5">
    <source>
        <dbReference type="Proteomes" id="UP000030655"/>
    </source>
</evidence>
<evidence type="ECO:0000256" key="1">
    <source>
        <dbReference type="ARBA" id="ARBA00004123"/>
    </source>
</evidence>
<dbReference type="AlphaFoldDB" id="A0A059EVG8"/>
<dbReference type="PANTHER" id="PTHR46138">
    <property type="entry name" value="PROTEIN DR1"/>
    <property type="match status" value="1"/>
</dbReference>
<dbReference type="InterPro" id="IPR009072">
    <property type="entry name" value="Histone-fold"/>
</dbReference>
<dbReference type="GO" id="GO:0017054">
    <property type="term" value="C:negative cofactor 2 complex"/>
    <property type="evidence" value="ECO:0007669"/>
    <property type="project" value="InterPro"/>
</dbReference>
<dbReference type="GO" id="GO:0051123">
    <property type="term" value="P:RNA polymerase II preinitiation complex assembly"/>
    <property type="evidence" value="ECO:0007669"/>
    <property type="project" value="TreeGrafter"/>
</dbReference>
<dbReference type="GO" id="GO:0000122">
    <property type="term" value="P:negative regulation of transcription by RNA polymerase II"/>
    <property type="evidence" value="ECO:0007669"/>
    <property type="project" value="InterPro"/>
</dbReference>
<dbReference type="VEuPathDB" id="MicrosporidiaDB:H312_03614"/>
<protein>
    <recommendedName>
        <fullName evidence="3">Transcription factor CBF/NF-Y/archaeal histone domain-containing protein</fullName>
    </recommendedName>
</protein>
<dbReference type="EMBL" id="KK365476">
    <property type="protein sequence ID" value="KCZ79003.1"/>
    <property type="molecule type" value="Genomic_DNA"/>
</dbReference>
<proteinExistence type="predicted"/>
<keyword evidence="5" id="KW-1185">Reference proteome</keyword>